<evidence type="ECO:0000256" key="7">
    <source>
        <dbReference type="ARBA" id="ARBA00022840"/>
    </source>
</evidence>
<organism evidence="13 14">
    <name type="scientific">Trichomonas vaginalis (strain ATCC PRA-98 / G3)</name>
    <dbReference type="NCBI Taxonomy" id="412133"/>
    <lineage>
        <taxon>Eukaryota</taxon>
        <taxon>Metamonada</taxon>
        <taxon>Parabasalia</taxon>
        <taxon>Trichomonadida</taxon>
        <taxon>Trichomonadidae</taxon>
        <taxon>Trichomonas</taxon>
    </lineage>
</organism>
<protein>
    <submittedName>
        <fullName evidence="13">AGC family protein kinase</fullName>
    </submittedName>
</protein>
<keyword evidence="4" id="KW-0808">Transferase</keyword>
<dbReference type="Gene3D" id="3.30.200.20">
    <property type="entry name" value="Phosphorylase Kinase, domain 1"/>
    <property type="match status" value="1"/>
</dbReference>
<dbReference type="AlphaFoldDB" id="A2DNC5"/>
<dbReference type="FunFam" id="3.30.200.20:FF:000628">
    <property type="entry name" value="AGC family protein kinase"/>
    <property type="match status" value="1"/>
</dbReference>
<dbReference type="Proteomes" id="UP000001542">
    <property type="component" value="Unassembled WGS sequence"/>
</dbReference>
<dbReference type="InterPro" id="IPR011009">
    <property type="entry name" value="Kinase-like_dom_sf"/>
</dbReference>
<keyword evidence="6 13" id="KW-0418">Kinase</keyword>
<evidence type="ECO:0000313" key="14">
    <source>
        <dbReference type="Proteomes" id="UP000001542"/>
    </source>
</evidence>
<dbReference type="GO" id="GO:0035556">
    <property type="term" value="P:intracellular signal transduction"/>
    <property type="evidence" value="ECO:0000318"/>
    <property type="project" value="GO_Central"/>
</dbReference>
<dbReference type="eggNOG" id="KOG0598">
    <property type="taxonomic scope" value="Eukaryota"/>
</dbReference>
<dbReference type="VEuPathDB" id="TrichDB:TVAGG3_1024500"/>
<dbReference type="SUPFAM" id="SSF50729">
    <property type="entry name" value="PH domain-like"/>
    <property type="match status" value="1"/>
</dbReference>
<dbReference type="PROSITE" id="PS00108">
    <property type="entry name" value="PROTEIN_KINASE_ST"/>
    <property type="match status" value="1"/>
</dbReference>
<dbReference type="PANTHER" id="PTHR24351">
    <property type="entry name" value="RIBOSOMAL PROTEIN S6 KINASE"/>
    <property type="match status" value="1"/>
</dbReference>
<comment type="similarity">
    <text evidence="1">Belongs to the protein kinase superfamily. AGC Ser/Thr protein kinase family. RAC subfamily.</text>
</comment>
<name>A2DNC5_TRIV3</name>
<evidence type="ECO:0000256" key="5">
    <source>
        <dbReference type="ARBA" id="ARBA00022741"/>
    </source>
</evidence>
<proteinExistence type="inferred from homology"/>
<dbReference type="InterPro" id="IPR000719">
    <property type="entry name" value="Prot_kinase_dom"/>
</dbReference>
<feature type="domain" description="AGC-kinase C-terminal" evidence="12">
    <location>
        <begin position="360"/>
        <end position="428"/>
    </location>
</feature>
<accession>A2DNC5</accession>
<evidence type="ECO:0000259" key="12">
    <source>
        <dbReference type="PROSITE" id="PS51285"/>
    </source>
</evidence>
<evidence type="ECO:0000259" key="11">
    <source>
        <dbReference type="PROSITE" id="PS50011"/>
    </source>
</evidence>
<sequence length="435" mass="49792">MNTLGSTGGWLQKRGKLGFWSPKFCKLVGSQLVISKSEKVNNVEFLIEITPDTKIDIVKDPKKHRFSIQDANGEVSVFEARNNDEMMSWILLLRSITFSNPDLNMDCFEVLSVIGRGFYGKVLLVKCKRTGELFAIKSIRKSILIEQNKIRIVLSERNIMVKSHHPFIVQLKFAFQTQSKFYLGLEYVPGGELFTHIYRDGFLQPREYQLVIAQVALALQYLHSIGIIYRDMKPENILIDADGYVKLTDFGLSRDITIDESASTFCGTPEYIAPEVIKRLPYDTAIDWWGLGILTYELIYHNPPFRSTNNQQLFQKILKDEVPFPDNANPIEVNFIKGLLRKDPKKRFCFEEIASNEFFSGFNFDDVLNKRITPPYIPTLEDKANVKYFDNEYTSEQKMDSFVPPVMGDEADVPGFSFYGADTDIANPDNSILAD</sequence>
<dbReference type="EMBL" id="DS113222">
    <property type="protein sequence ID" value="EAY18113.1"/>
    <property type="molecule type" value="Genomic_DNA"/>
</dbReference>
<dbReference type="FunFam" id="2.30.29.30:FF:000350">
    <property type="entry name" value="AGC family protein kinase"/>
    <property type="match status" value="1"/>
</dbReference>
<evidence type="ECO:0000256" key="9">
    <source>
        <dbReference type="RuleBase" id="RU000304"/>
    </source>
</evidence>
<dbReference type="VEuPathDB" id="TrichDB:TVAG_306350"/>
<keyword evidence="2 9" id="KW-0723">Serine/threonine-protein kinase</keyword>
<keyword evidence="7 8" id="KW-0067">ATP-binding</keyword>
<dbReference type="SMART" id="SM00133">
    <property type="entry name" value="S_TK_X"/>
    <property type="match status" value="1"/>
</dbReference>
<dbReference type="InterPro" id="IPR001849">
    <property type="entry name" value="PH_domain"/>
</dbReference>
<reference evidence="13" key="1">
    <citation type="submission" date="2006-10" db="EMBL/GenBank/DDBJ databases">
        <authorList>
            <person name="Amadeo P."/>
            <person name="Zhao Q."/>
            <person name="Wortman J."/>
            <person name="Fraser-Liggett C."/>
            <person name="Carlton J."/>
        </authorList>
    </citation>
    <scope>NUCLEOTIDE SEQUENCE</scope>
    <source>
        <strain evidence="13">G3</strain>
    </source>
</reference>
<gene>
    <name evidence="13" type="ORF">TVAG_306350</name>
</gene>
<dbReference type="Gene3D" id="1.10.510.10">
    <property type="entry name" value="Transferase(Phosphotransferase) domain 1"/>
    <property type="match status" value="1"/>
</dbReference>
<dbReference type="PROSITE" id="PS00107">
    <property type="entry name" value="PROTEIN_KINASE_ATP"/>
    <property type="match status" value="1"/>
</dbReference>
<dbReference type="InterPro" id="IPR017441">
    <property type="entry name" value="Protein_kinase_ATP_BS"/>
</dbReference>
<evidence type="ECO:0000256" key="8">
    <source>
        <dbReference type="PROSITE-ProRule" id="PRU10141"/>
    </source>
</evidence>
<dbReference type="FunFam" id="1.10.510.10:FF:000008">
    <property type="entry name" value="Non-specific serine/threonine protein kinase"/>
    <property type="match status" value="1"/>
</dbReference>
<feature type="domain" description="Protein kinase" evidence="11">
    <location>
        <begin position="108"/>
        <end position="359"/>
    </location>
</feature>
<evidence type="ECO:0000256" key="4">
    <source>
        <dbReference type="ARBA" id="ARBA00022679"/>
    </source>
</evidence>
<keyword evidence="14" id="KW-1185">Reference proteome</keyword>
<dbReference type="Gene3D" id="2.30.29.30">
    <property type="entry name" value="Pleckstrin-homology domain (PH domain)/Phosphotyrosine-binding domain (PTB)"/>
    <property type="match status" value="1"/>
</dbReference>
<dbReference type="Pfam" id="PF00069">
    <property type="entry name" value="Pkinase"/>
    <property type="match status" value="1"/>
</dbReference>
<evidence type="ECO:0000256" key="6">
    <source>
        <dbReference type="ARBA" id="ARBA00022777"/>
    </source>
</evidence>
<dbReference type="Pfam" id="PF00169">
    <property type="entry name" value="PH"/>
    <property type="match status" value="1"/>
</dbReference>
<dbReference type="PROSITE" id="PS50011">
    <property type="entry name" value="PROTEIN_KINASE_DOM"/>
    <property type="match status" value="1"/>
</dbReference>
<dbReference type="PROSITE" id="PS50003">
    <property type="entry name" value="PH_DOMAIN"/>
    <property type="match status" value="1"/>
</dbReference>
<dbReference type="STRING" id="5722.A2DNC5"/>
<feature type="domain" description="PH" evidence="10">
    <location>
        <begin position="4"/>
        <end position="98"/>
    </location>
</feature>
<feature type="binding site" evidence="8">
    <location>
        <position position="141"/>
    </location>
    <ligand>
        <name>ATP</name>
        <dbReference type="ChEBI" id="CHEBI:30616"/>
    </ligand>
</feature>
<dbReference type="KEGG" id="tva:5463619"/>
<dbReference type="OMA" id="LHHEINY"/>
<dbReference type="GO" id="GO:0005524">
    <property type="term" value="F:ATP binding"/>
    <property type="evidence" value="ECO:0007669"/>
    <property type="project" value="UniProtKB-UniRule"/>
</dbReference>
<evidence type="ECO:0000259" key="10">
    <source>
        <dbReference type="PROSITE" id="PS50003"/>
    </source>
</evidence>
<dbReference type="SMR" id="A2DNC5"/>
<evidence type="ECO:0000256" key="3">
    <source>
        <dbReference type="ARBA" id="ARBA00022553"/>
    </source>
</evidence>
<dbReference type="InterPro" id="IPR000961">
    <property type="entry name" value="AGC-kinase_C"/>
</dbReference>
<evidence type="ECO:0000313" key="13">
    <source>
        <dbReference type="EMBL" id="EAY18113.1"/>
    </source>
</evidence>
<dbReference type="InParanoid" id="A2DNC5"/>
<dbReference type="GO" id="GO:0004674">
    <property type="term" value="F:protein serine/threonine kinase activity"/>
    <property type="evidence" value="ECO:0000318"/>
    <property type="project" value="GO_Central"/>
</dbReference>
<evidence type="ECO:0000256" key="2">
    <source>
        <dbReference type="ARBA" id="ARBA00022527"/>
    </source>
</evidence>
<dbReference type="PROSITE" id="PS51285">
    <property type="entry name" value="AGC_KINASE_CTER"/>
    <property type="match status" value="1"/>
</dbReference>
<dbReference type="InterPro" id="IPR045270">
    <property type="entry name" value="STKc_AGC"/>
</dbReference>
<keyword evidence="3" id="KW-0597">Phosphoprotein</keyword>
<keyword evidence="5 8" id="KW-0547">Nucleotide-binding</keyword>
<evidence type="ECO:0000256" key="1">
    <source>
        <dbReference type="ARBA" id="ARBA00006935"/>
    </source>
</evidence>
<dbReference type="InterPro" id="IPR008271">
    <property type="entry name" value="Ser/Thr_kinase_AS"/>
</dbReference>
<dbReference type="SMART" id="SM00220">
    <property type="entry name" value="S_TKc"/>
    <property type="match status" value="1"/>
</dbReference>
<dbReference type="CDD" id="cd00821">
    <property type="entry name" value="PH"/>
    <property type="match status" value="1"/>
</dbReference>
<dbReference type="SUPFAM" id="SSF56112">
    <property type="entry name" value="Protein kinase-like (PK-like)"/>
    <property type="match status" value="1"/>
</dbReference>
<dbReference type="RefSeq" id="XP_001579099.1">
    <property type="nucleotide sequence ID" value="XM_001579049.1"/>
</dbReference>
<reference evidence="13" key="2">
    <citation type="journal article" date="2007" name="Science">
        <title>Draft genome sequence of the sexually transmitted pathogen Trichomonas vaginalis.</title>
        <authorList>
            <person name="Carlton J.M."/>
            <person name="Hirt R.P."/>
            <person name="Silva J.C."/>
            <person name="Delcher A.L."/>
            <person name="Schatz M."/>
            <person name="Zhao Q."/>
            <person name="Wortman J.R."/>
            <person name="Bidwell S.L."/>
            <person name="Alsmark U.C.M."/>
            <person name="Besteiro S."/>
            <person name="Sicheritz-Ponten T."/>
            <person name="Noel C.J."/>
            <person name="Dacks J.B."/>
            <person name="Foster P.G."/>
            <person name="Simillion C."/>
            <person name="Van de Peer Y."/>
            <person name="Miranda-Saavedra D."/>
            <person name="Barton G.J."/>
            <person name="Westrop G.D."/>
            <person name="Mueller S."/>
            <person name="Dessi D."/>
            <person name="Fiori P.L."/>
            <person name="Ren Q."/>
            <person name="Paulsen I."/>
            <person name="Zhang H."/>
            <person name="Bastida-Corcuera F.D."/>
            <person name="Simoes-Barbosa A."/>
            <person name="Brown M.T."/>
            <person name="Hayes R.D."/>
            <person name="Mukherjee M."/>
            <person name="Okumura C.Y."/>
            <person name="Schneider R."/>
            <person name="Smith A.J."/>
            <person name="Vanacova S."/>
            <person name="Villalvazo M."/>
            <person name="Haas B.J."/>
            <person name="Pertea M."/>
            <person name="Feldblyum T.V."/>
            <person name="Utterback T.R."/>
            <person name="Shu C.L."/>
            <person name="Osoegawa K."/>
            <person name="de Jong P.J."/>
            <person name="Hrdy I."/>
            <person name="Horvathova L."/>
            <person name="Zubacova Z."/>
            <person name="Dolezal P."/>
            <person name="Malik S.B."/>
            <person name="Logsdon J.M. Jr."/>
            <person name="Henze K."/>
            <person name="Gupta A."/>
            <person name="Wang C.C."/>
            <person name="Dunne R.L."/>
            <person name="Upcroft J.A."/>
            <person name="Upcroft P."/>
            <person name="White O."/>
            <person name="Salzberg S.L."/>
            <person name="Tang P."/>
            <person name="Chiu C.-H."/>
            <person name="Lee Y.-S."/>
            <person name="Embley T.M."/>
            <person name="Coombs G.H."/>
            <person name="Mottram J.C."/>
            <person name="Tachezy J."/>
            <person name="Fraser-Liggett C.M."/>
            <person name="Johnson P.J."/>
        </authorList>
    </citation>
    <scope>NUCLEOTIDE SEQUENCE [LARGE SCALE GENOMIC DNA]</scope>
    <source>
        <strain evidence="13">G3</strain>
    </source>
</reference>
<dbReference type="InterPro" id="IPR011993">
    <property type="entry name" value="PH-like_dom_sf"/>
</dbReference>
<dbReference type="CDD" id="cd05123">
    <property type="entry name" value="STKc_AGC"/>
    <property type="match status" value="1"/>
</dbReference>
<dbReference type="OrthoDB" id="63267at2759"/>